<dbReference type="AlphaFoldDB" id="A0A397T1A4"/>
<evidence type="ECO:0008006" key="3">
    <source>
        <dbReference type="Google" id="ProtNLM"/>
    </source>
</evidence>
<gene>
    <name evidence="1" type="ORF">C1645_765552</name>
</gene>
<proteinExistence type="predicted"/>
<organism evidence="1 2">
    <name type="scientific">Glomus cerebriforme</name>
    <dbReference type="NCBI Taxonomy" id="658196"/>
    <lineage>
        <taxon>Eukaryota</taxon>
        <taxon>Fungi</taxon>
        <taxon>Fungi incertae sedis</taxon>
        <taxon>Mucoromycota</taxon>
        <taxon>Glomeromycotina</taxon>
        <taxon>Glomeromycetes</taxon>
        <taxon>Glomerales</taxon>
        <taxon>Glomeraceae</taxon>
        <taxon>Glomus</taxon>
    </lineage>
</organism>
<reference evidence="1 2" key="1">
    <citation type="submission" date="2018-06" db="EMBL/GenBank/DDBJ databases">
        <title>Comparative genomics reveals the genomic features of Rhizophagus irregularis, R. cerebriforme, R. diaphanum and Gigaspora rosea, and their symbiotic lifestyle signature.</title>
        <authorList>
            <person name="Morin E."/>
            <person name="San Clemente H."/>
            <person name="Chen E.C.H."/>
            <person name="De La Providencia I."/>
            <person name="Hainaut M."/>
            <person name="Kuo A."/>
            <person name="Kohler A."/>
            <person name="Murat C."/>
            <person name="Tang N."/>
            <person name="Roy S."/>
            <person name="Loubradou J."/>
            <person name="Henrissat B."/>
            <person name="Grigoriev I.V."/>
            <person name="Corradi N."/>
            <person name="Roux C."/>
            <person name="Martin F.M."/>
        </authorList>
    </citation>
    <scope>NUCLEOTIDE SEQUENCE [LARGE SCALE GENOMIC DNA]</scope>
    <source>
        <strain evidence="1 2">DAOM 227022</strain>
    </source>
</reference>
<evidence type="ECO:0000313" key="1">
    <source>
        <dbReference type="EMBL" id="RIA92250.1"/>
    </source>
</evidence>
<dbReference type="SUPFAM" id="SSF56112">
    <property type="entry name" value="Protein kinase-like (PK-like)"/>
    <property type="match status" value="1"/>
</dbReference>
<keyword evidence="2" id="KW-1185">Reference proteome</keyword>
<feature type="non-terminal residue" evidence="1">
    <location>
        <position position="1"/>
    </location>
</feature>
<dbReference type="EMBL" id="QKYT01000131">
    <property type="protein sequence ID" value="RIA92250.1"/>
    <property type="molecule type" value="Genomic_DNA"/>
</dbReference>
<accession>A0A397T1A4</accession>
<comment type="caution">
    <text evidence="1">The sequence shown here is derived from an EMBL/GenBank/DDBJ whole genome shotgun (WGS) entry which is preliminary data.</text>
</comment>
<dbReference type="Proteomes" id="UP000265703">
    <property type="component" value="Unassembled WGS sequence"/>
</dbReference>
<dbReference type="Gene3D" id="3.30.200.20">
    <property type="entry name" value="Phosphorylase Kinase, domain 1"/>
    <property type="match status" value="1"/>
</dbReference>
<protein>
    <recommendedName>
        <fullName evidence="3">Protein kinase domain-containing protein</fullName>
    </recommendedName>
</protein>
<name>A0A397T1A4_9GLOM</name>
<sequence>WISYSQITNLEKIAEGGFSIIYKAIWLDRKFPYDLGENKIIAVKRLKSSQKISKDFLNEVIYLNHNITNIS</sequence>
<dbReference type="InterPro" id="IPR011009">
    <property type="entry name" value="Kinase-like_dom_sf"/>
</dbReference>
<evidence type="ECO:0000313" key="2">
    <source>
        <dbReference type="Proteomes" id="UP000265703"/>
    </source>
</evidence>